<evidence type="ECO:0000313" key="3">
    <source>
        <dbReference type="Proteomes" id="UP000294621"/>
    </source>
</evidence>
<accession>A0A4R5Y980</accession>
<dbReference type="AlphaFoldDB" id="A0A4R5Y980"/>
<dbReference type="Gene3D" id="3.40.630.30">
    <property type="match status" value="1"/>
</dbReference>
<dbReference type="InterPro" id="IPR000182">
    <property type="entry name" value="GNAT_dom"/>
</dbReference>
<keyword evidence="2" id="KW-0808">Transferase</keyword>
<dbReference type="Pfam" id="PF00583">
    <property type="entry name" value="Acetyltransf_1"/>
    <property type="match status" value="1"/>
</dbReference>
<dbReference type="SUPFAM" id="SSF55729">
    <property type="entry name" value="Acyl-CoA N-acyltransferases (Nat)"/>
    <property type="match status" value="2"/>
</dbReference>
<dbReference type="RefSeq" id="WP_133345770.1">
    <property type="nucleotide sequence ID" value="NZ_SMZQ01000001.1"/>
</dbReference>
<gene>
    <name evidence="2" type="ORF">E2R57_01250</name>
</gene>
<dbReference type="PROSITE" id="PS51186">
    <property type="entry name" value="GNAT"/>
    <property type="match status" value="1"/>
</dbReference>
<sequence>MTQPNGLAITAVVMPGSLDEAQDARDFLDCQEMRQAHELETWGNLDRGYTLAEELEHWRGTPYEARHLFVGRIDGKTVGMCSVALPLRENLWTAGINVLVSPGYRRRGLGRQLLLFAEDVAQQHGRTSLDGYFELPAHVMEGAGPLLPAKSGAGGLPAGEPSTAFAAAGGYELEQVETSSRLVLPVPPERLAALEAAASAHAGDYTLVGWADACPAELVDSYAQLNARMSVDVPTAGMDWEGELWDADRVRRDEETLARSGVQTVVSAAMHRPTGQLVAYTVLNWRPEVPGVILQQDTLVSGEHRGHRLGMLIKIRNLRMAQASWPAAKSVLTWNANENQHMLAINIALGFTPAGYEGEWQKRLG</sequence>
<organism evidence="2 3">
    <name type="scientific">Arthrobacter nitrophenolicus</name>
    <dbReference type="NCBI Taxonomy" id="683150"/>
    <lineage>
        <taxon>Bacteria</taxon>
        <taxon>Bacillati</taxon>
        <taxon>Actinomycetota</taxon>
        <taxon>Actinomycetes</taxon>
        <taxon>Micrococcales</taxon>
        <taxon>Micrococcaceae</taxon>
        <taxon>Arthrobacter</taxon>
    </lineage>
</organism>
<comment type="caution">
    <text evidence="2">The sequence shown here is derived from an EMBL/GenBank/DDBJ whole genome shotgun (WGS) entry which is preliminary data.</text>
</comment>
<dbReference type="EMBL" id="SMZQ01000001">
    <property type="protein sequence ID" value="TDL41321.1"/>
    <property type="molecule type" value="Genomic_DNA"/>
</dbReference>
<dbReference type="GO" id="GO:0016747">
    <property type="term" value="F:acyltransferase activity, transferring groups other than amino-acyl groups"/>
    <property type="evidence" value="ECO:0007669"/>
    <property type="project" value="InterPro"/>
</dbReference>
<dbReference type="CDD" id="cd04301">
    <property type="entry name" value="NAT_SF"/>
    <property type="match status" value="1"/>
</dbReference>
<feature type="domain" description="N-acetyltransferase" evidence="1">
    <location>
        <begin position="16"/>
        <end position="193"/>
    </location>
</feature>
<proteinExistence type="predicted"/>
<dbReference type="Proteomes" id="UP000294621">
    <property type="component" value="Unassembled WGS sequence"/>
</dbReference>
<dbReference type="InterPro" id="IPR016181">
    <property type="entry name" value="Acyl_CoA_acyltransferase"/>
</dbReference>
<name>A0A4R5Y980_9MICC</name>
<dbReference type="STRING" id="683150.G205_14768"/>
<reference evidence="2 3" key="1">
    <citation type="submission" date="2019-03" db="EMBL/GenBank/DDBJ databases">
        <title>Genome Sequencing and Assembly of Various Microbes Isolated from Partially Reclaimed Soil and Acid Mine Drainage (AMD) Site.</title>
        <authorList>
            <person name="Steinbock B."/>
            <person name="Bechtold R."/>
            <person name="Sevigny J.L."/>
            <person name="Thomas D."/>
            <person name="Cuthill L.R."/>
            <person name="Aveiro Johannsen E.J."/>
            <person name="Thomas K."/>
            <person name="Ghosh A."/>
        </authorList>
    </citation>
    <scope>NUCLEOTIDE SEQUENCE [LARGE SCALE GENOMIC DNA]</scope>
    <source>
        <strain evidence="2 3">S-A1</strain>
    </source>
</reference>
<protein>
    <submittedName>
        <fullName evidence="2">GNAT family N-acetyltransferase</fullName>
    </submittedName>
</protein>
<evidence type="ECO:0000259" key="1">
    <source>
        <dbReference type="PROSITE" id="PS51186"/>
    </source>
</evidence>
<evidence type="ECO:0000313" key="2">
    <source>
        <dbReference type="EMBL" id="TDL41321.1"/>
    </source>
</evidence>
<dbReference type="OrthoDB" id="4119890at2"/>